<protein>
    <recommendedName>
        <fullName evidence="3">Lipoprotein</fullName>
    </recommendedName>
</protein>
<dbReference type="EMBL" id="SSNZ01000002">
    <property type="protein sequence ID" value="THF51514.1"/>
    <property type="molecule type" value="Genomic_DNA"/>
</dbReference>
<dbReference type="InterPro" id="IPR038314">
    <property type="entry name" value="T6SS_sf"/>
</dbReference>
<proteinExistence type="predicted"/>
<dbReference type="AlphaFoldDB" id="A0A4S3ZZR8"/>
<dbReference type="Gene3D" id="1.20.120.1620">
    <property type="match status" value="1"/>
</dbReference>
<reference evidence="1 2" key="1">
    <citation type="submission" date="2019-04" db="EMBL/GenBank/DDBJ databases">
        <title>Flavobacterium sp. nov. isolated from construction timber.</title>
        <authorList>
            <person name="Lin S.-Y."/>
            <person name="Chang C.-T."/>
            <person name="Young C.-C."/>
        </authorList>
    </citation>
    <scope>NUCLEOTIDE SEQUENCE [LARGE SCALE GENOMIC DNA]</scope>
    <source>
        <strain evidence="1 2">CC-CTC003</strain>
    </source>
</reference>
<evidence type="ECO:0008006" key="3">
    <source>
        <dbReference type="Google" id="ProtNLM"/>
    </source>
</evidence>
<name>A0A4S3ZZR8_9FLAO</name>
<evidence type="ECO:0000313" key="2">
    <source>
        <dbReference type="Proteomes" id="UP000307507"/>
    </source>
</evidence>
<organism evidence="1 2">
    <name type="scientific">Flavobacterium supellecticarium</name>
    <dbReference type="NCBI Taxonomy" id="2565924"/>
    <lineage>
        <taxon>Bacteria</taxon>
        <taxon>Pseudomonadati</taxon>
        <taxon>Bacteroidota</taxon>
        <taxon>Flavobacteriia</taxon>
        <taxon>Flavobacteriales</taxon>
        <taxon>Flavobacteriaceae</taxon>
        <taxon>Flavobacterium</taxon>
    </lineage>
</organism>
<dbReference type="RefSeq" id="WP_136402499.1">
    <property type="nucleotide sequence ID" value="NZ_SSNZ01000002.1"/>
</dbReference>
<comment type="caution">
    <text evidence="1">The sequence shown here is derived from an EMBL/GenBank/DDBJ whole genome shotgun (WGS) entry which is preliminary data.</text>
</comment>
<evidence type="ECO:0000313" key="1">
    <source>
        <dbReference type="EMBL" id="THF51514.1"/>
    </source>
</evidence>
<sequence length="158" mass="18322">MRTEIVITVFLSVFLISCSGVKKRSFKYNQSSNPWISTYKLHVFCTCLLEGYKIDSTKGYQSDTLIRYIKRRDPIVVYDELNFLALESADKLGIKIASGIPKVALPAEIYGEEESFERKFVMMNCLNYYDSKELDSIAKSWYKAYLKGVRKDKQNDSY</sequence>
<dbReference type="OrthoDB" id="1369745at2"/>
<accession>A0A4S3ZZR8</accession>
<dbReference type="Proteomes" id="UP000307507">
    <property type="component" value="Unassembled WGS sequence"/>
</dbReference>
<dbReference type="PROSITE" id="PS51257">
    <property type="entry name" value="PROKAR_LIPOPROTEIN"/>
    <property type="match status" value="1"/>
</dbReference>
<gene>
    <name evidence="1" type="ORF">E6C50_07060</name>
</gene>
<keyword evidence="2" id="KW-1185">Reference proteome</keyword>